<reference evidence="2" key="1">
    <citation type="submission" date="2018-05" db="EMBL/GenBank/DDBJ databases">
        <authorList>
            <person name="Lanie J.A."/>
            <person name="Ng W.-L."/>
            <person name="Kazmierczak K.M."/>
            <person name="Andrzejewski T.M."/>
            <person name="Davidsen T.M."/>
            <person name="Wayne K.J."/>
            <person name="Tettelin H."/>
            <person name="Glass J.I."/>
            <person name="Rusch D."/>
            <person name="Podicherti R."/>
            <person name="Tsui H.-C.T."/>
            <person name="Winkler M.E."/>
        </authorList>
    </citation>
    <scope>NUCLEOTIDE SEQUENCE</scope>
</reference>
<proteinExistence type="predicted"/>
<dbReference type="InterPro" id="IPR002777">
    <property type="entry name" value="PFD_beta-like"/>
</dbReference>
<feature type="non-terminal residue" evidence="2">
    <location>
        <position position="1"/>
    </location>
</feature>
<dbReference type="SUPFAM" id="SSF46579">
    <property type="entry name" value="Prefoldin"/>
    <property type="match status" value="1"/>
</dbReference>
<dbReference type="GO" id="GO:0016272">
    <property type="term" value="C:prefoldin complex"/>
    <property type="evidence" value="ECO:0007669"/>
    <property type="project" value="InterPro"/>
</dbReference>
<evidence type="ECO:0008006" key="3">
    <source>
        <dbReference type="Google" id="ProtNLM"/>
    </source>
</evidence>
<dbReference type="GO" id="GO:0051082">
    <property type="term" value="F:unfolded protein binding"/>
    <property type="evidence" value="ECO:0007669"/>
    <property type="project" value="InterPro"/>
</dbReference>
<evidence type="ECO:0000256" key="1">
    <source>
        <dbReference type="SAM" id="Coils"/>
    </source>
</evidence>
<dbReference type="InterPro" id="IPR009053">
    <property type="entry name" value="Prefoldin"/>
</dbReference>
<keyword evidence="1" id="KW-0175">Coiled coil</keyword>
<evidence type="ECO:0000313" key="2">
    <source>
        <dbReference type="EMBL" id="SVD89114.1"/>
    </source>
</evidence>
<dbReference type="Pfam" id="PF01920">
    <property type="entry name" value="Prefoldin_2"/>
    <property type="match status" value="1"/>
</dbReference>
<feature type="coiled-coil region" evidence="1">
    <location>
        <begin position="24"/>
        <end position="51"/>
    </location>
</feature>
<dbReference type="GO" id="GO:0006457">
    <property type="term" value="P:protein folding"/>
    <property type="evidence" value="ECO:0007669"/>
    <property type="project" value="InterPro"/>
</dbReference>
<dbReference type="AlphaFoldDB" id="A0A382Z0R4"/>
<dbReference type="Gene3D" id="1.10.287.370">
    <property type="match status" value="1"/>
</dbReference>
<name>A0A382Z0R4_9ZZZZ</name>
<gene>
    <name evidence="2" type="ORF">METZ01_LOCUS441968</name>
</gene>
<sequence length="80" mass="9089">LSEIKASIGEVRSSKGKVYSMVGSVIIEKEKKRVLEELNKQEKELSSHKKIIFDQEEKFKKKASELQEVISNGLKDGKPK</sequence>
<dbReference type="EMBL" id="UINC01180091">
    <property type="protein sequence ID" value="SVD89114.1"/>
    <property type="molecule type" value="Genomic_DNA"/>
</dbReference>
<protein>
    <recommendedName>
        <fullName evidence="3">Prefoldin subunit beta</fullName>
    </recommendedName>
</protein>
<organism evidence="2">
    <name type="scientific">marine metagenome</name>
    <dbReference type="NCBI Taxonomy" id="408172"/>
    <lineage>
        <taxon>unclassified sequences</taxon>
        <taxon>metagenomes</taxon>
        <taxon>ecological metagenomes</taxon>
    </lineage>
</organism>
<accession>A0A382Z0R4</accession>